<sequence>VAKSAAIDNHPVGVQLLGKPLVVFRSKGNAVVAHDRCPHRGGPLSLGTYEHDGLTCPYHGLRFGEDGHCTQFPSRPNARLSKRLKLELVQSQERHGLVWACLNNDNVTTLPNWEMFDRTDVQKFQTGPVRWNVSASRIAENFNDIVHFS</sequence>
<dbReference type="InterPro" id="IPR036922">
    <property type="entry name" value="Rieske_2Fe-2S_sf"/>
</dbReference>
<dbReference type="InterPro" id="IPR017941">
    <property type="entry name" value="Rieske_2Fe-2S"/>
</dbReference>
<dbReference type="Gene3D" id="2.102.10.10">
    <property type="entry name" value="Rieske [2Fe-2S] iron-sulphur domain"/>
    <property type="match status" value="1"/>
</dbReference>
<protein>
    <recommendedName>
        <fullName evidence="5">Rieske domain-containing protein</fullName>
    </recommendedName>
</protein>
<evidence type="ECO:0000256" key="1">
    <source>
        <dbReference type="ARBA" id="ARBA00022714"/>
    </source>
</evidence>
<evidence type="ECO:0000256" key="2">
    <source>
        <dbReference type="ARBA" id="ARBA00022723"/>
    </source>
</evidence>
<dbReference type="GO" id="GO:0046872">
    <property type="term" value="F:metal ion binding"/>
    <property type="evidence" value="ECO:0007669"/>
    <property type="project" value="UniProtKB-KW"/>
</dbReference>
<feature type="domain" description="Rieske" evidence="5">
    <location>
        <begin position="1"/>
        <end position="100"/>
    </location>
</feature>
<dbReference type="PANTHER" id="PTHR21266">
    <property type="entry name" value="IRON-SULFUR DOMAIN CONTAINING PROTEIN"/>
    <property type="match status" value="1"/>
</dbReference>
<dbReference type="PROSITE" id="PS51296">
    <property type="entry name" value="RIESKE"/>
    <property type="match status" value="1"/>
</dbReference>
<dbReference type="PANTHER" id="PTHR21266:SF57">
    <property type="entry name" value="3-CHLOROBENZOATE-3,4-DIOXYGENASE"/>
    <property type="match status" value="1"/>
</dbReference>
<name>A0A383C9K0_9ZZZZ</name>
<dbReference type="GO" id="GO:0051537">
    <property type="term" value="F:2 iron, 2 sulfur cluster binding"/>
    <property type="evidence" value="ECO:0007669"/>
    <property type="project" value="UniProtKB-KW"/>
</dbReference>
<keyword evidence="4" id="KW-0411">Iron-sulfur</keyword>
<dbReference type="Pfam" id="PF00355">
    <property type="entry name" value="Rieske"/>
    <property type="match status" value="1"/>
</dbReference>
<proteinExistence type="predicted"/>
<evidence type="ECO:0000313" key="6">
    <source>
        <dbReference type="EMBL" id="SVE28729.1"/>
    </source>
</evidence>
<evidence type="ECO:0000256" key="3">
    <source>
        <dbReference type="ARBA" id="ARBA00023004"/>
    </source>
</evidence>
<evidence type="ECO:0000256" key="4">
    <source>
        <dbReference type="ARBA" id="ARBA00023014"/>
    </source>
</evidence>
<feature type="non-terminal residue" evidence="6">
    <location>
        <position position="149"/>
    </location>
</feature>
<dbReference type="InterPro" id="IPR050584">
    <property type="entry name" value="Cholesterol_7-desaturase"/>
</dbReference>
<keyword evidence="2" id="KW-0479">Metal-binding</keyword>
<dbReference type="SUPFAM" id="SSF50022">
    <property type="entry name" value="ISP domain"/>
    <property type="match status" value="1"/>
</dbReference>
<feature type="non-terminal residue" evidence="6">
    <location>
        <position position="1"/>
    </location>
</feature>
<dbReference type="AlphaFoldDB" id="A0A383C9K0"/>
<keyword evidence="3" id="KW-0408">Iron</keyword>
<accession>A0A383C9K0</accession>
<dbReference type="EMBL" id="UINC01206887">
    <property type="protein sequence ID" value="SVE28729.1"/>
    <property type="molecule type" value="Genomic_DNA"/>
</dbReference>
<reference evidence="6" key="1">
    <citation type="submission" date="2018-05" db="EMBL/GenBank/DDBJ databases">
        <authorList>
            <person name="Lanie J.A."/>
            <person name="Ng W.-L."/>
            <person name="Kazmierczak K.M."/>
            <person name="Andrzejewski T.M."/>
            <person name="Davidsen T.M."/>
            <person name="Wayne K.J."/>
            <person name="Tettelin H."/>
            <person name="Glass J.I."/>
            <person name="Rusch D."/>
            <person name="Podicherti R."/>
            <person name="Tsui H.-C.T."/>
            <person name="Winkler M.E."/>
        </authorList>
    </citation>
    <scope>NUCLEOTIDE SEQUENCE</scope>
</reference>
<evidence type="ECO:0000259" key="5">
    <source>
        <dbReference type="PROSITE" id="PS51296"/>
    </source>
</evidence>
<organism evidence="6">
    <name type="scientific">marine metagenome</name>
    <dbReference type="NCBI Taxonomy" id="408172"/>
    <lineage>
        <taxon>unclassified sequences</taxon>
        <taxon>metagenomes</taxon>
        <taxon>ecological metagenomes</taxon>
    </lineage>
</organism>
<keyword evidence="1" id="KW-0001">2Fe-2S</keyword>
<gene>
    <name evidence="6" type="ORF">METZ01_LOCUS481583</name>
</gene>